<dbReference type="SUPFAM" id="SSF54001">
    <property type="entry name" value="Cysteine proteinases"/>
    <property type="match status" value="2"/>
</dbReference>
<evidence type="ECO:0000256" key="1">
    <source>
        <dbReference type="ARBA" id="ARBA00008455"/>
    </source>
</evidence>
<dbReference type="InterPro" id="IPR025661">
    <property type="entry name" value="Pept_asp_AS"/>
</dbReference>
<evidence type="ECO:0000259" key="5">
    <source>
        <dbReference type="SMART" id="SM00848"/>
    </source>
</evidence>
<dbReference type="Pfam" id="PF08246">
    <property type="entry name" value="Inhibitor_I29"/>
    <property type="match status" value="2"/>
</dbReference>
<dbReference type="OrthoDB" id="1702813at2759"/>
<dbReference type="PROSITE" id="PS00640">
    <property type="entry name" value="THIOL_PROTEASE_ASN"/>
    <property type="match status" value="1"/>
</dbReference>
<feature type="domain" description="Peptidase C1A papain C-terminal" evidence="4">
    <location>
        <begin position="126"/>
        <end position="320"/>
    </location>
</feature>
<keyword evidence="2" id="KW-1015">Disulfide bond</keyword>
<feature type="non-terminal residue" evidence="6">
    <location>
        <position position="1"/>
    </location>
</feature>
<dbReference type="AlphaFoldDB" id="A0A6A4LVA3"/>
<dbReference type="SMART" id="SM00645">
    <property type="entry name" value="Pept_C1"/>
    <property type="match status" value="1"/>
</dbReference>
<protein>
    <recommendedName>
        <fullName evidence="8">Cathepsin propeptide inhibitor domain-containing protein</fullName>
    </recommendedName>
</protein>
<reference evidence="6 7" key="1">
    <citation type="journal article" date="2019" name="Genome Biol. Evol.">
        <title>The Rhododendron genome and chromosomal organization provide insight into shared whole-genome duplications across the heath family (Ericaceae).</title>
        <authorList>
            <person name="Soza V.L."/>
            <person name="Lindsley D."/>
            <person name="Waalkes A."/>
            <person name="Ramage E."/>
            <person name="Patwardhan R.P."/>
            <person name="Burton J.N."/>
            <person name="Adey A."/>
            <person name="Kumar A."/>
            <person name="Qiu R."/>
            <person name="Shendure J."/>
            <person name="Hall B."/>
        </authorList>
    </citation>
    <scope>NUCLEOTIDE SEQUENCE [LARGE SCALE GENOMIC DNA]</scope>
    <source>
        <strain evidence="6">RSF 1966-606</strain>
    </source>
</reference>
<dbReference type="PROSITE" id="PS00139">
    <property type="entry name" value="THIOL_PROTEASE_CYS"/>
    <property type="match status" value="1"/>
</dbReference>
<dbReference type="GO" id="GO:0008234">
    <property type="term" value="F:cysteine-type peptidase activity"/>
    <property type="evidence" value="ECO:0007669"/>
    <property type="project" value="InterPro"/>
</dbReference>
<dbReference type="Pfam" id="PF00112">
    <property type="entry name" value="Peptidase_C1"/>
    <property type="match status" value="3"/>
</dbReference>
<dbReference type="InterPro" id="IPR000169">
    <property type="entry name" value="Pept_cys_AS"/>
</dbReference>
<dbReference type="EMBL" id="QEFC01000929">
    <property type="protein sequence ID" value="KAE9461940.1"/>
    <property type="molecule type" value="Genomic_DNA"/>
</dbReference>
<evidence type="ECO:0008006" key="8">
    <source>
        <dbReference type="Google" id="ProtNLM"/>
    </source>
</evidence>
<dbReference type="InterPro" id="IPR038765">
    <property type="entry name" value="Papain-like_cys_pep_sf"/>
</dbReference>
<feature type="domain" description="Cathepsin propeptide inhibitor" evidence="5">
    <location>
        <begin position="35"/>
        <end position="92"/>
    </location>
</feature>
<keyword evidence="3" id="KW-0732">Signal</keyword>
<dbReference type="SMART" id="SM00848">
    <property type="entry name" value="Inhibitor_I29"/>
    <property type="match status" value="2"/>
</dbReference>
<feature type="signal peptide" evidence="3">
    <location>
        <begin position="1"/>
        <end position="22"/>
    </location>
</feature>
<keyword evidence="7" id="KW-1185">Reference proteome</keyword>
<proteinExistence type="inferred from homology"/>
<dbReference type="InterPro" id="IPR000668">
    <property type="entry name" value="Peptidase_C1A_C"/>
</dbReference>
<dbReference type="Proteomes" id="UP000428333">
    <property type="component" value="Linkage Group LG04"/>
</dbReference>
<evidence type="ECO:0000313" key="7">
    <source>
        <dbReference type="Proteomes" id="UP000428333"/>
    </source>
</evidence>
<feature type="domain" description="Cathepsin propeptide inhibitor" evidence="5">
    <location>
        <begin position="353"/>
        <end position="410"/>
    </location>
</feature>
<dbReference type="PRINTS" id="PR00705">
    <property type="entry name" value="PAPAIN"/>
</dbReference>
<gene>
    <name evidence="6" type="ORF">C3L33_06152</name>
</gene>
<evidence type="ECO:0000259" key="4">
    <source>
        <dbReference type="SMART" id="SM00645"/>
    </source>
</evidence>
<dbReference type="InterPro" id="IPR039417">
    <property type="entry name" value="Peptidase_C1A_papain-like"/>
</dbReference>
<dbReference type="CDD" id="cd02248">
    <property type="entry name" value="Peptidase_C1A"/>
    <property type="match status" value="1"/>
</dbReference>
<evidence type="ECO:0000256" key="3">
    <source>
        <dbReference type="SAM" id="SignalP"/>
    </source>
</evidence>
<evidence type="ECO:0000256" key="2">
    <source>
        <dbReference type="ARBA" id="ARBA00023157"/>
    </source>
</evidence>
<feature type="chain" id="PRO_5025660025" description="Cathepsin propeptide inhibitor domain-containing protein" evidence="3">
    <location>
        <begin position="23"/>
        <end position="578"/>
    </location>
</feature>
<dbReference type="GO" id="GO:0006508">
    <property type="term" value="P:proteolysis"/>
    <property type="evidence" value="ECO:0007669"/>
    <property type="project" value="InterPro"/>
</dbReference>
<sequence length="578" mass="63519">MASTQSLVLVFAIFLASQLASSRLVNDESSMLERHQHWMSRHGRVYKDEQEKGARFKIFKDNVDRINAFNSGPDKGYKLGVNQFADLTNEEFRASHTGYKRLQSPTSKVISGSEQIAFRYANATVESSTVDWREKGAVTGVKDQGSCGSCWAFSAVAAMEGINQIKTGNLVSLSEQELVDCNVQNTVVAAGIWLTPSNSSGKTKPAATITGYEEVPTNSEQALRQAVAYQPVAVAISSGGSGGDFYLYKSGVYSGTCGTRLDHTVTVVGYGTTDDGTKYWLVKNSWGSQWGENGYMKMKRDVDAEEGMSEVQLISTMASTMSFLVFVFGILASQLVVASSRLINEEYSMLERHQQWMSHHGRIYEDEQEKGARFQIFKDNVDRIEAFNSGVDKGYKLSVNQFADLTNEEFRASRNGYKRQSPSKVKSGSEQAHFRYANVTVVLPAMDWQEKGAVTPVKKQGICVVGLFSSSSVEGVYQLKTGKLVSLSEQELVDCDVKGKDFGCSGGTRRNLQKQEIKQAVAAKITGYEDVPKNNEKALLQAVANQPYRLPLTPVDTTSSSTRVVSSTESAARCLTMV</sequence>
<comment type="similarity">
    <text evidence="1">Belongs to the peptidase C1 family.</text>
</comment>
<organism evidence="6 7">
    <name type="scientific">Rhododendron williamsianum</name>
    <dbReference type="NCBI Taxonomy" id="262921"/>
    <lineage>
        <taxon>Eukaryota</taxon>
        <taxon>Viridiplantae</taxon>
        <taxon>Streptophyta</taxon>
        <taxon>Embryophyta</taxon>
        <taxon>Tracheophyta</taxon>
        <taxon>Spermatophyta</taxon>
        <taxon>Magnoliopsida</taxon>
        <taxon>eudicotyledons</taxon>
        <taxon>Gunneridae</taxon>
        <taxon>Pentapetalae</taxon>
        <taxon>asterids</taxon>
        <taxon>Ericales</taxon>
        <taxon>Ericaceae</taxon>
        <taxon>Ericoideae</taxon>
        <taxon>Rhodoreae</taxon>
        <taxon>Rhododendron</taxon>
    </lineage>
</organism>
<dbReference type="InterPro" id="IPR013201">
    <property type="entry name" value="Prot_inhib_I29"/>
</dbReference>
<dbReference type="PANTHER" id="PTHR12411">
    <property type="entry name" value="CYSTEINE PROTEASE FAMILY C1-RELATED"/>
    <property type="match status" value="1"/>
</dbReference>
<dbReference type="InterPro" id="IPR013128">
    <property type="entry name" value="Peptidase_C1A"/>
</dbReference>
<evidence type="ECO:0000313" key="6">
    <source>
        <dbReference type="EMBL" id="KAE9461940.1"/>
    </source>
</evidence>
<dbReference type="Gene3D" id="3.90.70.10">
    <property type="entry name" value="Cysteine proteinases"/>
    <property type="match status" value="3"/>
</dbReference>
<comment type="caution">
    <text evidence="6">The sequence shown here is derived from an EMBL/GenBank/DDBJ whole genome shotgun (WGS) entry which is preliminary data.</text>
</comment>
<name>A0A6A4LVA3_9ERIC</name>
<accession>A0A6A4LVA3</accession>